<organism evidence="4 5">
    <name type="scientific">Paractinoplanes durhamensis</name>
    <dbReference type="NCBI Taxonomy" id="113563"/>
    <lineage>
        <taxon>Bacteria</taxon>
        <taxon>Bacillati</taxon>
        <taxon>Actinomycetota</taxon>
        <taxon>Actinomycetes</taxon>
        <taxon>Micromonosporales</taxon>
        <taxon>Micromonosporaceae</taxon>
        <taxon>Paractinoplanes</taxon>
    </lineage>
</organism>
<evidence type="ECO:0000256" key="2">
    <source>
        <dbReference type="ARBA" id="ARBA00023125"/>
    </source>
</evidence>
<dbReference type="InterPro" id="IPR036390">
    <property type="entry name" value="WH_DNA-bd_sf"/>
</dbReference>
<protein>
    <submittedName>
        <fullName evidence="4">HTH-type transcriptional regulator MmpR5</fullName>
    </submittedName>
</protein>
<accession>A0ABQ3YXU9</accession>
<dbReference type="SUPFAM" id="SSF46785">
    <property type="entry name" value="Winged helix' DNA-binding domain"/>
    <property type="match status" value="1"/>
</dbReference>
<reference evidence="4 5" key="1">
    <citation type="submission" date="2021-01" db="EMBL/GenBank/DDBJ databases">
        <title>Whole genome shotgun sequence of Actinoplanes durhamensis NBRC 14914.</title>
        <authorList>
            <person name="Komaki H."/>
            <person name="Tamura T."/>
        </authorList>
    </citation>
    <scope>NUCLEOTIDE SEQUENCE [LARGE SCALE GENOMIC DNA]</scope>
    <source>
        <strain evidence="4 5">NBRC 14914</strain>
    </source>
</reference>
<dbReference type="InterPro" id="IPR052362">
    <property type="entry name" value="HTH-GbsR_regulator"/>
</dbReference>
<dbReference type="InterPro" id="IPR036388">
    <property type="entry name" value="WH-like_DNA-bd_sf"/>
</dbReference>
<evidence type="ECO:0000256" key="3">
    <source>
        <dbReference type="ARBA" id="ARBA00023163"/>
    </source>
</evidence>
<dbReference type="Gene3D" id="1.10.10.10">
    <property type="entry name" value="Winged helix-like DNA-binding domain superfamily/Winged helix DNA-binding domain"/>
    <property type="match status" value="1"/>
</dbReference>
<keyword evidence="2" id="KW-0238">DNA-binding</keyword>
<name>A0ABQ3YXU9_9ACTN</name>
<evidence type="ECO:0000313" key="4">
    <source>
        <dbReference type="EMBL" id="GIE02404.1"/>
    </source>
</evidence>
<dbReference type="Proteomes" id="UP000637628">
    <property type="component" value="Unassembled WGS sequence"/>
</dbReference>
<evidence type="ECO:0000256" key="1">
    <source>
        <dbReference type="ARBA" id="ARBA00023015"/>
    </source>
</evidence>
<dbReference type="RefSeq" id="WP_203728147.1">
    <property type="nucleotide sequence ID" value="NZ_BAAATX010000001.1"/>
</dbReference>
<sequence length="171" mass="18485">MKRPSGTEESNHDASVGPSADVLEWVERLAKYCSDQDGVPLIAGRVLGWLMICDPPEQSAQQIATAIGASRASLSTNLRLLSSVGFVRVLTKPASRTVYYRVDDDAWEKVVQRQIASLASLGNILHDGTPLAGPSPDRGGRLAAANEVFRWMQQIFDNAPPLPSSTRAAKE</sequence>
<dbReference type="PANTHER" id="PTHR38465:SF2">
    <property type="entry name" value="HTH-TYPE TRANSCRIPTIONAL REGULATOR MMPR5"/>
    <property type="match status" value="1"/>
</dbReference>
<keyword evidence="5" id="KW-1185">Reference proteome</keyword>
<keyword evidence="3" id="KW-0804">Transcription</keyword>
<comment type="caution">
    <text evidence="4">The sequence shown here is derived from an EMBL/GenBank/DDBJ whole genome shotgun (WGS) entry which is preliminary data.</text>
</comment>
<keyword evidence="1" id="KW-0805">Transcription regulation</keyword>
<proteinExistence type="predicted"/>
<dbReference type="PANTHER" id="PTHR38465">
    <property type="entry name" value="HTH-TYPE TRANSCRIPTIONAL REGULATOR MJ1563-RELATED"/>
    <property type="match status" value="1"/>
</dbReference>
<gene>
    <name evidence="4" type="primary">mmpR5_2</name>
    <name evidence="4" type="ORF">Adu01nite_37540</name>
</gene>
<dbReference type="EMBL" id="BOML01000031">
    <property type="protein sequence ID" value="GIE02404.1"/>
    <property type="molecule type" value="Genomic_DNA"/>
</dbReference>
<evidence type="ECO:0000313" key="5">
    <source>
        <dbReference type="Proteomes" id="UP000637628"/>
    </source>
</evidence>